<evidence type="ECO:0000256" key="7">
    <source>
        <dbReference type="ARBA" id="ARBA00022989"/>
    </source>
</evidence>
<sequence length="56" mass="5971">VETVTESTVDGIIASLFFAVLGGAPLAIAYKAINTMDSLFGYKSDTYHDFGWVPAV</sequence>
<organism evidence="10">
    <name type="scientific">marine metagenome</name>
    <dbReference type="NCBI Taxonomy" id="408172"/>
    <lineage>
        <taxon>unclassified sequences</taxon>
        <taxon>metagenomes</taxon>
        <taxon>ecological metagenomes</taxon>
    </lineage>
</organism>
<dbReference type="EMBL" id="UINC01195825">
    <property type="protein sequence ID" value="SVE12573.1"/>
    <property type="molecule type" value="Genomic_DNA"/>
</dbReference>
<keyword evidence="7 9" id="KW-1133">Transmembrane helix</keyword>
<dbReference type="PANTHER" id="PTHR34308">
    <property type="entry name" value="COBALAMIN BIOSYNTHESIS PROTEIN CBIB"/>
    <property type="match status" value="1"/>
</dbReference>
<evidence type="ECO:0000256" key="5">
    <source>
        <dbReference type="ARBA" id="ARBA00022573"/>
    </source>
</evidence>
<comment type="subcellular location">
    <subcellularLocation>
        <location evidence="1">Cell membrane</location>
        <topology evidence="1">Multi-pass membrane protein</topology>
    </subcellularLocation>
</comment>
<accession>A0A383AYC0</accession>
<proteinExistence type="inferred from homology"/>
<dbReference type="Pfam" id="PF03186">
    <property type="entry name" value="CobD_Cbib"/>
    <property type="match status" value="1"/>
</dbReference>
<evidence type="ECO:0000256" key="8">
    <source>
        <dbReference type="ARBA" id="ARBA00023136"/>
    </source>
</evidence>
<comment type="pathway">
    <text evidence="2">Cofactor biosynthesis; adenosylcobalamin biosynthesis.</text>
</comment>
<evidence type="ECO:0000256" key="2">
    <source>
        <dbReference type="ARBA" id="ARBA00004953"/>
    </source>
</evidence>
<protein>
    <submittedName>
        <fullName evidence="10">Uncharacterized protein</fullName>
    </submittedName>
</protein>
<feature type="transmembrane region" description="Helical" evidence="9">
    <location>
        <begin position="12"/>
        <end position="33"/>
    </location>
</feature>
<evidence type="ECO:0000256" key="1">
    <source>
        <dbReference type="ARBA" id="ARBA00004651"/>
    </source>
</evidence>
<dbReference type="UniPathway" id="UPA00148"/>
<keyword evidence="5" id="KW-0169">Cobalamin biosynthesis</keyword>
<keyword evidence="4" id="KW-1003">Cell membrane</keyword>
<dbReference type="GO" id="GO:0005886">
    <property type="term" value="C:plasma membrane"/>
    <property type="evidence" value="ECO:0007669"/>
    <property type="project" value="UniProtKB-SubCell"/>
</dbReference>
<evidence type="ECO:0000256" key="3">
    <source>
        <dbReference type="ARBA" id="ARBA00006263"/>
    </source>
</evidence>
<dbReference type="AlphaFoldDB" id="A0A383AYC0"/>
<dbReference type="InterPro" id="IPR004485">
    <property type="entry name" value="Cobalamin_biosynth_CobD/CbiB"/>
</dbReference>
<evidence type="ECO:0000313" key="10">
    <source>
        <dbReference type="EMBL" id="SVE12573.1"/>
    </source>
</evidence>
<dbReference type="GO" id="GO:0009236">
    <property type="term" value="P:cobalamin biosynthetic process"/>
    <property type="evidence" value="ECO:0007669"/>
    <property type="project" value="UniProtKB-UniPathway"/>
</dbReference>
<feature type="non-terminal residue" evidence="10">
    <location>
        <position position="1"/>
    </location>
</feature>
<evidence type="ECO:0000256" key="4">
    <source>
        <dbReference type="ARBA" id="ARBA00022475"/>
    </source>
</evidence>
<reference evidence="10" key="1">
    <citation type="submission" date="2018-05" db="EMBL/GenBank/DDBJ databases">
        <authorList>
            <person name="Lanie J.A."/>
            <person name="Ng W.-L."/>
            <person name="Kazmierczak K.M."/>
            <person name="Andrzejewski T.M."/>
            <person name="Davidsen T.M."/>
            <person name="Wayne K.J."/>
            <person name="Tettelin H."/>
            <person name="Glass J.I."/>
            <person name="Rusch D."/>
            <person name="Podicherti R."/>
            <person name="Tsui H.-C.T."/>
            <person name="Winkler M.E."/>
        </authorList>
    </citation>
    <scope>NUCLEOTIDE SEQUENCE</scope>
</reference>
<name>A0A383AYC0_9ZZZZ</name>
<keyword evidence="8 9" id="KW-0472">Membrane</keyword>
<dbReference type="PANTHER" id="PTHR34308:SF1">
    <property type="entry name" value="COBALAMIN BIOSYNTHESIS PROTEIN CBIB"/>
    <property type="match status" value="1"/>
</dbReference>
<gene>
    <name evidence="10" type="ORF">METZ01_LOCUS465427</name>
</gene>
<evidence type="ECO:0000256" key="9">
    <source>
        <dbReference type="SAM" id="Phobius"/>
    </source>
</evidence>
<dbReference type="GO" id="GO:0048472">
    <property type="term" value="F:threonine-phosphate decarboxylase activity"/>
    <property type="evidence" value="ECO:0007669"/>
    <property type="project" value="InterPro"/>
</dbReference>
<evidence type="ECO:0000256" key="6">
    <source>
        <dbReference type="ARBA" id="ARBA00022692"/>
    </source>
</evidence>
<keyword evidence="6 9" id="KW-0812">Transmembrane</keyword>
<comment type="similarity">
    <text evidence="3">Belongs to the CobD/CbiB family.</text>
</comment>